<dbReference type="EMBL" id="JBHTJR010000057">
    <property type="protein sequence ID" value="MFD0994124.1"/>
    <property type="molecule type" value="Genomic_DNA"/>
</dbReference>
<keyword evidence="1" id="KW-0812">Transmembrane</keyword>
<reference evidence="3" key="1">
    <citation type="journal article" date="2019" name="Int. J. Syst. Evol. Microbiol.">
        <title>The Global Catalogue of Microorganisms (GCM) 10K type strain sequencing project: providing services to taxonomists for standard genome sequencing and annotation.</title>
        <authorList>
            <consortium name="The Broad Institute Genomics Platform"/>
            <consortium name="The Broad Institute Genome Sequencing Center for Infectious Disease"/>
            <person name="Wu L."/>
            <person name="Ma J."/>
        </authorList>
    </citation>
    <scope>NUCLEOTIDE SEQUENCE [LARGE SCALE GENOMIC DNA]</scope>
    <source>
        <strain evidence="3">CCUG 60527</strain>
    </source>
</reference>
<proteinExistence type="predicted"/>
<sequence length="423" mass="48917">MINFLILIIYSFIIYSLFKKRNKYTVGFIFSLFWFGNIVFSNFFFSGYKLSTELYLLLLVSSIFVFLGEFLASNSSKLLQTNHTNEHFFYKYNNQRAKKIFFTIFLFAFLYPISNLINNGISLSVLLSFQGLLSTNNELAMARYSGETSTSLLGQFFLVFVYLLPLFSGVYFFLARKKKFLFLALIPSLIVLLTQNTKLVFIACVMLLVSSFLITSMVYEKSLPKFKKKVYLRAIAFSFLFYVLLIFSFVARLGSFSEETVRIANDKVSNYVAHVPALDLWLLENNKVVNREYDYGVNTFFGFFNAFGIVKREVGIFTDFHYFESNGRVYVTNIYTIYRYLIQDFGILGSILFLFCLGFVFGKVNSLSTYFPNLALSVLSALLFFVLNSYLSSIFAYMSFILSFSLLLFLTKLLSIKKITQTK</sequence>
<feature type="transmembrane region" description="Helical" evidence="1">
    <location>
        <begin position="54"/>
        <end position="72"/>
    </location>
</feature>
<dbReference type="Proteomes" id="UP001597062">
    <property type="component" value="Unassembled WGS sequence"/>
</dbReference>
<protein>
    <submittedName>
        <fullName evidence="2">O-antigen polymerase</fullName>
    </submittedName>
</protein>
<feature type="transmembrane region" description="Helical" evidence="1">
    <location>
        <begin position="369"/>
        <end position="388"/>
    </location>
</feature>
<comment type="caution">
    <text evidence="2">The sequence shown here is derived from an EMBL/GenBank/DDBJ whole genome shotgun (WGS) entry which is preliminary data.</text>
</comment>
<feature type="transmembrane region" description="Helical" evidence="1">
    <location>
        <begin position="340"/>
        <end position="362"/>
    </location>
</feature>
<gene>
    <name evidence="2" type="ORF">ACFQ1U_12990</name>
</gene>
<feature type="transmembrane region" description="Helical" evidence="1">
    <location>
        <begin position="231"/>
        <end position="251"/>
    </location>
</feature>
<organism evidence="2 3">
    <name type="scientific">Tenacibaculum geojense</name>
    <dbReference type="NCBI Taxonomy" id="915352"/>
    <lineage>
        <taxon>Bacteria</taxon>
        <taxon>Pseudomonadati</taxon>
        <taxon>Bacteroidota</taxon>
        <taxon>Flavobacteriia</taxon>
        <taxon>Flavobacteriales</taxon>
        <taxon>Flavobacteriaceae</taxon>
        <taxon>Tenacibaculum</taxon>
    </lineage>
</organism>
<dbReference type="NCBIfam" id="TIGR04370">
    <property type="entry name" value="glyco_rpt_poly"/>
    <property type="match status" value="1"/>
</dbReference>
<evidence type="ECO:0000313" key="3">
    <source>
        <dbReference type="Proteomes" id="UP001597062"/>
    </source>
</evidence>
<feature type="transmembrane region" description="Helical" evidence="1">
    <location>
        <begin position="200"/>
        <end position="219"/>
    </location>
</feature>
<feature type="transmembrane region" description="Helical" evidence="1">
    <location>
        <begin position="153"/>
        <end position="174"/>
    </location>
</feature>
<dbReference type="RefSeq" id="WP_386109081.1">
    <property type="nucleotide sequence ID" value="NZ_JBHTJR010000057.1"/>
</dbReference>
<evidence type="ECO:0000313" key="2">
    <source>
        <dbReference type="EMBL" id="MFD0994124.1"/>
    </source>
</evidence>
<accession>A0ABW3JVK0</accession>
<keyword evidence="1" id="KW-0472">Membrane</keyword>
<feature type="transmembrane region" description="Helical" evidence="1">
    <location>
        <begin position="24"/>
        <end position="48"/>
    </location>
</feature>
<evidence type="ECO:0000256" key="1">
    <source>
        <dbReference type="SAM" id="Phobius"/>
    </source>
</evidence>
<feature type="transmembrane region" description="Helical" evidence="1">
    <location>
        <begin position="394"/>
        <end position="414"/>
    </location>
</feature>
<name>A0ABW3JVK0_9FLAO</name>
<keyword evidence="1" id="KW-1133">Transmembrane helix</keyword>
<keyword evidence="3" id="KW-1185">Reference proteome</keyword>
<feature type="transmembrane region" description="Helical" evidence="1">
    <location>
        <begin position="100"/>
        <end position="133"/>
    </location>
</feature>